<dbReference type="Proteomes" id="UP000076632">
    <property type="component" value="Unassembled WGS sequence"/>
</dbReference>
<reference evidence="2 3" key="1">
    <citation type="journal article" date="2016" name="Fungal Biol.">
        <title>The genome of Xylona heveae provides a window into fungal endophytism.</title>
        <authorList>
            <person name="Gazis R."/>
            <person name="Kuo A."/>
            <person name="Riley R."/>
            <person name="LaButti K."/>
            <person name="Lipzen A."/>
            <person name="Lin J."/>
            <person name="Amirebrahimi M."/>
            <person name="Hesse C.N."/>
            <person name="Spatafora J.W."/>
            <person name="Henrissat B."/>
            <person name="Hainaut M."/>
            <person name="Grigoriev I.V."/>
            <person name="Hibbett D.S."/>
        </authorList>
    </citation>
    <scope>NUCLEOTIDE SEQUENCE [LARGE SCALE GENOMIC DNA]</scope>
    <source>
        <strain evidence="2 3">TC161</strain>
    </source>
</reference>
<feature type="transmembrane region" description="Helical" evidence="1">
    <location>
        <begin position="68"/>
        <end position="89"/>
    </location>
</feature>
<dbReference type="RefSeq" id="XP_018189892.1">
    <property type="nucleotide sequence ID" value="XM_018336998.1"/>
</dbReference>
<keyword evidence="1" id="KW-0812">Transmembrane</keyword>
<proteinExistence type="predicted"/>
<sequence length="95" mass="10474">MRLCGVRARHLPHRAHHALAPSHLFHPFAPGCAFTMSAQLRQISSTLINQPNSQNSENEKRSTFTPLIISRISTLVISVAICAAILYSIRLSCVP</sequence>
<evidence type="ECO:0000313" key="2">
    <source>
        <dbReference type="EMBL" id="KZF24337.1"/>
    </source>
</evidence>
<dbReference type="EMBL" id="KV407456">
    <property type="protein sequence ID" value="KZF24337.1"/>
    <property type="molecule type" value="Genomic_DNA"/>
</dbReference>
<dbReference type="AlphaFoldDB" id="A0A161TEG9"/>
<dbReference type="InParanoid" id="A0A161TEG9"/>
<name>A0A161TEG9_XYLHT</name>
<protein>
    <submittedName>
        <fullName evidence="2">Uncharacterized protein</fullName>
    </submittedName>
</protein>
<organism evidence="2 3">
    <name type="scientific">Xylona heveae (strain CBS 132557 / TC161)</name>
    <dbReference type="NCBI Taxonomy" id="1328760"/>
    <lineage>
        <taxon>Eukaryota</taxon>
        <taxon>Fungi</taxon>
        <taxon>Dikarya</taxon>
        <taxon>Ascomycota</taxon>
        <taxon>Pezizomycotina</taxon>
        <taxon>Xylonomycetes</taxon>
        <taxon>Xylonales</taxon>
        <taxon>Xylonaceae</taxon>
        <taxon>Xylona</taxon>
    </lineage>
</organism>
<keyword evidence="1" id="KW-1133">Transmembrane helix</keyword>
<dbReference type="GeneID" id="28902135"/>
<evidence type="ECO:0000256" key="1">
    <source>
        <dbReference type="SAM" id="Phobius"/>
    </source>
</evidence>
<keyword evidence="1" id="KW-0472">Membrane</keyword>
<gene>
    <name evidence="2" type="ORF">L228DRAFT_94768</name>
</gene>
<keyword evidence="3" id="KW-1185">Reference proteome</keyword>
<evidence type="ECO:0000313" key="3">
    <source>
        <dbReference type="Proteomes" id="UP000076632"/>
    </source>
</evidence>
<accession>A0A161TEG9</accession>